<feature type="compositionally biased region" description="Polar residues" evidence="1">
    <location>
        <begin position="37"/>
        <end position="47"/>
    </location>
</feature>
<organism evidence="2 3">
    <name type="scientific">Dorcoceras hygrometricum</name>
    <dbReference type="NCBI Taxonomy" id="472368"/>
    <lineage>
        <taxon>Eukaryota</taxon>
        <taxon>Viridiplantae</taxon>
        <taxon>Streptophyta</taxon>
        <taxon>Embryophyta</taxon>
        <taxon>Tracheophyta</taxon>
        <taxon>Spermatophyta</taxon>
        <taxon>Magnoliopsida</taxon>
        <taxon>eudicotyledons</taxon>
        <taxon>Gunneridae</taxon>
        <taxon>Pentapetalae</taxon>
        <taxon>asterids</taxon>
        <taxon>lamiids</taxon>
        <taxon>Lamiales</taxon>
        <taxon>Gesneriaceae</taxon>
        <taxon>Didymocarpoideae</taxon>
        <taxon>Trichosporeae</taxon>
        <taxon>Loxocarpinae</taxon>
        <taxon>Dorcoceras</taxon>
    </lineage>
</organism>
<dbReference type="Proteomes" id="UP000250235">
    <property type="component" value="Unassembled WGS sequence"/>
</dbReference>
<sequence>MTSSSPEDKPSHLPGTSLLILRGQTSSSPEDKPSHPPRTSLQTSRSSRVAMCNSLVENR</sequence>
<evidence type="ECO:0000256" key="1">
    <source>
        <dbReference type="SAM" id="MobiDB-lite"/>
    </source>
</evidence>
<evidence type="ECO:0000313" key="3">
    <source>
        <dbReference type="Proteomes" id="UP000250235"/>
    </source>
</evidence>
<proteinExistence type="predicted"/>
<feature type="compositionally biased region" description="Basic and acidic residues" evidence="1">
    <location>
        <begin position="1"/>
        <end position="11"/>
    </location>
</feature>
<dbReference type="EMBL" id="KQ988996">
    <property type="protein sequence ID" value="KZV55221.1"/>
    <property type="molecule type" value="Genomic_DNA"/>
</dbReference>
<accession>A0A2Z7DDV9</accession>
<name>A0A2Z7DDV9_9LAMI</name>
<protein>
    <submittedName>
        <fullName evidence="2">Uncharacterized protein</fullName>
    </submittedName>
</protein>
<keyword evidence="3" id="KW-1185">Reference proteome</keyword>
<dbReference type="AlphaFoldDB" id="A0A2Z7DDV9"/>
<evidence type="ECO:0000313" key="2">
    <source>
        <dbReference type="EMBL" id="KZV55221.1"/>
    </source>
</evidence>
<reference evidence="2 3" key="1">
    <citation type="journal article" date="2015" name="Proc. Natl. Acad. Sci. U.S.A.">
        <title>The resurrection genome of Boea hygrometrica: A blueprint for survival of dehydration.</title>
        <authorList>
            <person name="Xiao L."/>
            <person name="Yang G."/>
            <person name="Zhang L."/>
            <person name="Yang X."/>
            <person name="Zhao S."/>
            <person name="Ji Z."/>
            <person name="Zhou Q."/>
            <person name="Hu M."/>
            <person name="Wang Y."/>
            <person name="Chen M."/>
            <person name="Xu Y."/>
            <person name="Jin H."/>
            <person name="Xiao X."/>
            <person name="Hu G."/>
            <person name="Bao F."/>
            <person name="Hu Y."/>
            <person name="Wan P."/>
            <person name="Li L."/>
            <person name="Deng X."/>
            <person name="Kuang T."/>
            <person name="Xiang C."/>
            <person name="Zhu J.K."/>
            <person name="Oliver M.J."/>
            <person name="He Y."/>
        </authorList>
    </citation>
    <scope>NUCLEOTIDE SEQUENCE [LARGE SCALE GENOMIC DNA]</scope>
    <source>
        <strain evidence="3">cv. XS01</strain>
    </source>
</reference>
<gene>
    <name evidence="2" type="ORF">F511_12808</name>
</gene>
<feature type="region of interest" description="Disordered" evidence="1">
    <location>
        <begin position="1"/>
        <end position="59"/>
    </location>
</feature>